<evidence type="ECO:0000313" key="2">
    <source>
        <dbReference type="EMBL" id="CAG9137500.1"/>
    </source>
</evidence>
<accession>A0A8S4GAW4</accession>
<evidence type="ECO:0000313" key="3">
    <source>
        <dbReference type="Proteomes" id="UP000653454"/>
    </source>
</evidence>
<evidence type="ECO:0000256" key="1">
    <source>
        <dbReference type="SAM" id="Phobius"/>
    </source>
</evidence>
<name>A0A8S4GAW4_PLUXY</name>
<keyword evidence="1" id="KW-0812">Transmembrane</keyword>
<proteinExistence type="predicted"/>
<sequence length="170" mass="19701">MSFTRRFCCDDETGETVTYAINNETGEPLINNIPELVYMPPASESEPEPRNIRVNFRRGYSTNTKKFRNLQANILAGSNTISYRLLLIPTMLFFPALLCAMLMILEIYLHVRCHKKNKCLKEGNMYYRSPFHAVTSTFCGACRESESACKVGQMQDKRRHRYDYFRGLAM</sequence>
<comment type="caution">
    <text evidence="2">The sequence shown here is derived from an EMBL/GenBank/DDBJ whole genome shotgun (WGS) entry which is preliminary data.</text>
</comment>
<protein>
    <submittedName>
        <fullName evidence="2">(diamondback moth) hypothetical protein</fullName>
    </submittedName>
</protein>
<organism evidence="2 3">
    <name type="scientific">Plutella xylostella</name>
    <name type="common">Diamondback moth</name>
    <name type="synonym">Plutella maculipennis</name>
    <dbReference type="NCBI Taxonomy" id="51655"/>
    <lineage>
        <taxon>Eukaryota</taxon>
        <taxon>Metazoa</taxon>
        <taxon>Ecdysozoa</taxon>
        <taxon>Arthropoda</taxon>
        <taxon>Hexapoda</taxon>
        <taxon>Insecta</taxon>
        <taxon>Pterygota</taxon>
        <taxon>Neoptera</taxon>
        <taxon>Endopterygota</taxon>
        <taxon>Lepidoptera</taxon>
        <taxon>Glossata</taxon>
        <taxon>Ditrysia</taxon>
        <taxon>Yponomeutoidea</taxon>
        <taxon>Plutellidae</taxon>
        <taxon>Plutella</taxon>
    </lineage>
</organism>
<reference evidence="2" key="1">
    <citation type="submission" date="2020-11" db="EMBL/GenBank/DDBJ databases">
        <authorList>
            <person name="Whiteford S."/>
        </authorList>
    </citation>
    <scope>NUCLEOTIDE SEQUENCE</scope>
</reference>
<keyword evidence="3" id="KW-1185">Reference proteome</keyword>
<dbReference type="EMBL" id="CAJHNJ030000256">
    <property type="protein sequence ID" value="CAG9137500.1"/>
    <property type="molecule type" value="Genomic_DNA"/>
</dbReference>
<gene>
    <name evidence="2" type="ORF">PLXY2_LOCUS15751</name>
</gene>
<keyword evidence="1" id="KW-0472">Membrane</keyword>
<feature type="transmembrane region" description="Helical" evidence="1">
    <location>
        <begin position="92"/>
        <end position="111"/>
    </location>
</feature>
<keyword evidence="1" id="KW-1133">Transmembrane helix</keyword>
<dbReference type="Proteomes" id="UP000653454">
    <property type="component" value="Unassembled WGS sequence"/>
</dbReference>
<dbReference type="AlphaFoldDB" id="A0A8S4GAW4"/>